<sequence>MLFTKSCCQKGLFYYNLLASIFFVGYSFNLEERAPLIKHGARGSLFGLSVAEHHIQLNSHRSGDALILVGAPVAAAQDYQGPNSVNPGALYKCEISSSWDDCETVAVDNSVNTAALNNSDQWLGIAVKSQKPGGKVAVCAHRYTFREILTRGIIAAEPQGRCYMLENDLTMDTSEFTQRPCDGEPKSHNAFGYCQAGTSFDFANDETDDVIMGLPGTLNWQGSIQSQELNPALDVGALFGGGGGIWVRDVAEIKQNSYLGFSVASGHLISGTKLNFVAGAPRANDTGIVAIFEKNPENAIMKEILHGEILASSYGYEVKVFDFTGDGREDLIVGAPQYYDREKKIGGAVYIYINKGTENMGPDPTKILYGDMESAFGSSITNLGDLNMDGTNDIAIGAPGANGGIGAVFIYHGNDDPNEGVNDEPTQVLNGKDINNTAAGILQYEMKGFGYSLSGGLDMDFNGYPDLLIGSLSDTAVLYRTRPVVDVHAFISPSVSTITINPDLAENTVIVSKLGEQHKLVTYNISLCMNYTSSPDSFDEPVDIEYTLKLDAERLAKHLSSRATFIPLESQAIKTDTMQLFPQSQQKVKCTEIPVYVMNKIQDKLSPIDMSATFDVLKKEINPDMLQGKLLSIDNYPIFNKNVANITTSQVNISKNCGPDEICKSKLAYNARYVILPKKSKKWLPLSTGEDGDPLLLVGNQDEIGIEFDVSNPHPAEDAHQAKLFILLPDFLIYVGFLEQSAMAATVSCNNAPGNTSLVVCELGNPFRTDSSLLVTVRLENDPRLYEMDKFETRMKISTSSTQPKLDYKAYPVSVRVQVSLSVDGFTNADQLQFSGEVKGESVIKTPQDAGSIVSHTYEILNYGNNDVDDVHVNISWPQQISNGKWLFYLLDFEISDAEEQNRTCFIPEELINPLNLPYESSPANLASTTIRRRKRQADSGLEVAVKIEESSRDPPSSSFQVLKCSGGASCLNFTCQLGTVVSDRKVFVKLTAVAWNSTFLEEYYGVAEVRVFSNAQLWMERSNVRYDGSSQLTTELATSLLAHKIVQPEGEIKWWIVAVATLAGVVLLVIIVLVLWRCGFFKRRRDFGDYHKARRHKQASQKADETSDRMLY</sequence>
<reference evidence="17 18" key="1">
    <citation type="submission" date="2024-02" db="EMBL/GenBank/DDBJ databases">
        <authorList>
            <person name="Daric V."/>
            <person name="Darras S."/>
        </authorList>
    </citation>
    <scope>NUCLEOTIDE SEQUENCE [LARGE SCALE GENOMIC DNA]</scope>
</reference>
<dbReference type="Gene3D" id="2.130.10.130">
    <property type="entry name" value="Integrin alpha, N-terminal"/>
    <property type="match status" value="1"/>
</dbReference>
<keyword evidence="11" id="KW-0325">Glycoprotein</keyword>
<feature type="repeat" description="FG-GAP" evidence="12">
    <location>
        <begin position="300"/>
        <end position="361"/>
    </location>
</feature>
<dbReference type="PRINTS" id="PR01185">
    <property type="entry name" value="INTEGRINA"/>
</dbReference>
<dbReference type="InterPro" id="IPR048286">
    <property type="entry name" value="Integrin_alpha_Ig-like_3"/>
</dbReference>
<dbReference type="Pfam" id="PF20806">
    <property type="entry name" value="Integrin_A_Ig_3"/>
    <property type="match status" value="1"/>
</dbReference>
<feature type="transmembrane region" description="Helical" evidence="13">
    <location>
        <begin position="1055"/>
        <end position="1077"/>
    </location>
</feature>
<feature type="domain" description="Integrin alpha third immunoglobulin-like" evidence="16">
    <location>
        <begin position="821"/>
        <end position="1041"/>
    </location>
</feature>
<evidence type="ECO:0000256" key="11">
    <source>
        <dbReference type="ARBA" id="ARBA00023180"/>
    </source>
</evidence>
<evidence type="ECO:0008006" key="19">
    <source>
        <dbReference type="Google" id="ProtNLM"/>
    </source>
</evidence>
<gene>
    <name evidence="17" type="ORF">CVLEPA_LOCUS28345</name>
</gene>
<comment type="caution">
    <text evidence="13">Lacks conserved residue(s) required for the propagation of feature annotation.</text>
</comment>
<feature type="domain" description="Integrin alpha second immunoglobulin-like" evidence="15">
    <location>
        <begin position="657"/>
        <end position="819"/>
    </location>
</feature>
<evidence type="ECO:0000259" key="16">
    <source>
        <dbReference type="Pfam" id="PF20806"/>
    </source>
</evidence>
<keyword evidence="8 13" id="KW-0401">Integrin</keyword>
<name>A0ABP0GTI1_CLALP</name>
<feature type="domain" description="Integrin alpha first immunoglubulin-like" evidence="14">
    <location>
        <begin position="481"/>
        <end position="656"/>
    </location>
</feature>
<dbReference type="Gene3D" id="2.60.40.1510">
    <property type="entry name" value="ntegrin, alpha v. Chain A, domain 3"/>
    <property type="match status" value="1"/>
</dbReference>
<dbReference type="Pfam" id="PF08441">
    <property type="entry name" value="Integrin_A_Ig_1"/>
    <property type="match status" value="1"/>
</dbReference>
<dbReference type="PANTHER" id="PTHR23220">
    <property type="entry name" value="INTEGRIN ALPHA"/>
    <property type="match status" value="1"/>
</dbReference>
<dbReference type="InterPro" id="IPR048285">
    <property type="entry name" value="Integrin_alpha_Ig-like_2"/>
</dbReference>
<keyword evidence="6 13" id="KW-0130">Cell adhesion</keyword>
<dbReference type="InterPro" id="IPR028994">
    <property type="entry name" value="Integrin_alpha_N"/>
</dbReference>
<evidence type="ECO:0000256" key="8">
    <source>
        <dbReference type="ARBA" id="ARBA00023037"/>
    </source>
</evidence>
<evidence type="ECO:0000313" key="18">
    <source>
        <dbReference type="Proteomes" id="UP001642483"/>
    </source>
</evidence>
<evidence type="ECO:0000313" key="17">
    <source>
        <dbReference type="EMBL" id="CAK8695048.1"/>
    </source>
</evidence>
<keyword evidence="18" id="KW-1185">Reference proteome</keyword>
<evidence type="ECO:0000256" key="3">
    <source>
        <dbReference type="ARBA" id="ARBA00022692"/>
    </source>
</evidence>
<evidence type="ECO:0000256" key="4">
    <source>
        <dbReference type="ARBA" id="ARBA00022729"/>
    </source>
</evidence>
<dbReference type="InterPro" id="IPR013519">
    <property type="entry name" value="Int_alpha_beta-p"/>
</dbReference>
<dbReference type="InterPro" id="IPR032695">
    <property type="entry name" value="Integrin_dom_sf"/>
</dbReference>
<dbReference type="Proteomes" id="UP001642483">
    <property type="component" value="Unassembled WGS sequence"/>
</dbReference>
<dbReference type="SUPFAM" id="SSF69179">
    <property type="entry name" value="Integrin domains"/>
    <property type="match status" value="3"/>
</dbReference>
<feature type="repeat" description="FG-GAP" evidence="12">
    <location>
        <begin position="245"/>
        <end position="299"/>
    </location>
</feature>
<organism evidence="17 18">
    <name type="scientific">Clavelina lepadiformis</name>
    <name type="common">Light-bulb sea squirt</name>
    <name type="synonym">Ascidia lepadiformis</name>
    <dbReference type="NCBI Taxonomy" id="159417"/>
    <lineage>
        <taxon>Eukaryota</taxon>
        <taxon>Metazoa</taxon>
        <taxon>Chordata</taxon>
        <taxon>Tunicata</taxon>
        <taxon>Ascidiacea</taxon>
        <taxon>Aplousobranchia</taxon>
        <taxon>Clavelinidae</taxon>
        <taxon>Clavelina</taxon>
    </lineage>
</organism>
<feature type="repeat" description="FG-GAP" evidence="12">
    <location>
        <begin position="435"/>
        <end position="496"/>
    </location>
</feature>
<keyword evidence="5" id="KW-0677">Repeat</keyword>
<keyword evidence="10 13" id="KW-0675">Receptor</keyword>
<accession>A0ABP0GTI1</accession>
<dbReference type="PROSITE" id="PS00242">
    <property type="entry name" value="INTEGRIN_ALPHA"/>
    <property type="match status" value="1"/>
</dbReference>
<keyword evidence="3 13" id="KW-0812">Transmembrane</keyword>
<keyword evidence="9 13" id="KW-0472">Membrane</keyword>
<evidence type="ECO:0000256" key="12">
    <source>
        <dbReference type="PROSITE-ProRule" id="PRU00803"/>
    </source>
</evidence>
<evidence type="ECO:0000256" key="5">
    <source>
        <dbReference type="ARBA" id="ARBA00022737"/>
    </source>
</evidence>
<dbReference type="EMBL" id="CAWYQH010000141">
    <property type="protein sequence ID" value="CAK8695048.1"/>
    <property type="molecule type" value="Genomic_DNA"/>
</dbReference>
<dbReference type="Pfam" id="PF20805">
    <property type="entry name" value="Integrin_A_Ig_2"/>
    <property type="match status" value="1"/>
</dbReference>
<dbReference type="Gene3D" id="1.20.5.930">
    <property type="entry name" value="Bicelle-embedded integrin alpha(iib) transmembrane segment"/>
    <property type="match status" value="1"/>
</dbReference>
<dbReference type="Pfam" id="PF01839">
    <property type="entry name" value="FG-GAP"/>
    <property type="match status" value="2"/>
</dbReference>
<comment type="similarity">
    <text evidence="2 13">Belongs to the integrin alpha chain family.</text>
</comment>
<dbReference type="SMART" id="SM00191">
    <property type="entry name" value="Int_alpha"/>
    <property type="match status" value="5"/>
</dbReference>
<dbReference type="PROSITE" id="PS51470">
    <property type="entry name" value="FG_GAP"/>
    <property type="match status" value="4"/>
</dbReference>
<feature type="transmembrane region" description="Helical" evidence="13">
    <location>
        <begin position="12"/>
        <end position="28"/>
    </location>
</feature>
<evidence type="ECO:0000256" key="2">
    <source>
        <dbReference type="ARBA" id="ARBA00008054"/>
    </source>
</evidence>
<proteinExistence type="inferred from homology"/>
<feature type="repeat" description="FG-GAP" evidence="12">
    <location>
        <begin position="363"/>
        <end position="420"/>
    </location>
</feature>
<dbReference type="InterPro" id="IPR013649">
    <property type="entry name" value="Integrin_alpha_Ig-like_1"/>
</dbReference>
<evidence type="ECO:0000256" key="7">
    <source>
        <dbReference type="ARBA" id="ARBA00022989"/>
    </source>
</evidence>
<evidence type="ECO:0000256" key="6">
    <source>
        <dbReference type="ARBA" id="ARBA00022889"/>
    </source>
</evidence>
<evidence type="ECO:0000256" key="9">
    <source>
        <dbReference type="ARBA" id="ARBA00023136"/>
    </source>
</evidence>
<evidence type="ECO:0000256" key="1">
    <source>
        <dbReference type="ARBA" id="ARBA00004479"/>
    </source>
</evidence>
<dbReference type="Gene3D" id="2.60.40.1530">
    <property type="entry name" value="ntegrin, alpha v. Chain A, domain 4"/>
    <property type="match status" value="1"/>
</dbReference>
<comment type="subcellular location">
    <subcellularLocation>
        <location evidence="1 13">Membrane</location>
        <topology evidence="1 13">Single-pass type I membrane protein</topology>
    </subcellularLocation>
</comment>
<protein>
    <recommendedName>
        <fullName evidence="19">Integrin alpha-2 domain-containing protein</fullName>
    </recommendedName>
</protein>
<dbReference type="PANTHER" id="PTHR23220:SF122">
    <property type="entry name" value="INTEGRIN ALPHA-PS1"/>
    <property type="match status" value="1"/>
</dbReference>
<evidence type="ECO:0000259" key="14">
    <source>
        <dbReference type="Pfam" id="PF08441"/>
    </source>
</evidence>
<keyword evidence="7 13" id="KW-1133">Transmembrane helix</keyword>
<dbReference type="InterPro" id="IPR013517">
    <property type="entry name" value="FG-GAP"/>
</dbReference>
<evidence type="ECO:0000256" key="13">
    <source>
        <dbReference type="RuleBase" id="RU003762"/>
    </source>
</evidence>
<dbReference type="Gene3D" id="2.60.40.1460">
    <property type="entry name" value="Integrin domains. Chain A, domain 2"/>
    <property type="match status" value="1"/>
</dbReference>
<dbReference type="SUPFAM" id="SSF69318">
    <property type="entry name" value="Integrin alpha N-terminal domain"/>
    <property type="match status" value="1"/>
</dbReference>
<evidence type="ECO:0000259" key="15">
    <source>
        <dbReference type="Pfam" id="PF20805"/>
    </source>
</evidence>
<dbReference type="InterPro" id="IPR018184">
    <property type="entry name" value="Integrin_alpha_C_CS"/>
</dbReference>
<evidence type="ECO:0000256" key="10">
    <source>
        <dbReference type="ARBA" id="ARBA00023170"/>
    </source>
</evidence>
<keyword evidence="4" id="KW-0732">Signal</keyword>
<comment type="caution">
    <text evidence="17">The sequence shown here is derived from an EMBL/GenBank/DDBJ whole genome shotgun (WGS) entry which is preliminary data.</text>
</comment>
<dbReference type="InterPro" id="IPR000413">
    <property type="entry name" value="Integrin_alpha"/>
</dbReference>